<name>A0A067PVJ9_9AGAM</name>
<evidence type="ECO:0000313" key="1">
    <source>
        <dbReference type="EMBL" id="KDQ58759.1"/>
    </source>
</evidence>
<dbReference type="AlphaFoldDB" id="A0A067PVJ9"/>
<dbReference type="InParanoid" id="A0A067PVJ9"/>
<proteinExistence type="predicted"/>
<dbReference type="InterPro" id="IPR032675">
    <property type="entry name" value="LRR_dom_sf"/>
</dbReference>
<accession>A0A067PVJ9</accession>
<dbReference type="Gene3D" id="3.80.10.10">
    <property type="entry name" value="Ribonuclease Inhibitor"/>
    <property type="match status" value="1"/>
</dbReference>
<protein>
    <recommendedName>
        <fullName evidence="3">F-box domain-containing protein</fullName>
    </recommendedName>
</protein>
<dbReference type="EMBL" id="KL197717">
    <property type="protein sequence ID" value="KDQ58759.1"/>
    <property type="molecule type" value="Genomic_DNA"/>
</dbReference>
<sequence>MTATEPPGWWKSKTTAHHSLLPPEIWFSIFDHATAVPQALDTHLRDPFDLPPPLSGRQVQQKIFDSLATKRFLVRVCKDWYQLASRFLYREIIIGRGHTLVSLRSTLLESHRRAEESATQAEGTKFTPSLGQYTLRFEIATRILPDLKDATVISELETLVDILRCLPNLQIFIMAEGGGPYHAIKFHVPQGVLSPLGSHCGQSLRVIRWDRYPYPTAPQWSQLLQTTPNLRILRFPTLGNRGRLQAGSPLLNLMSLEGADSSDALLGTAFPNQIYPSLYYLSISPFLPPTFLLNSYGPQLTFITITHHISNETLDLLSTACPNLTKLVIHFSSPPNFPSRFPKTITHLGLRCNIGNGNIYDTDARAVFEGLESIEVPNLQVVRFLDRRCIEFVRHHQLPIFAWGVDLLAETRFMIEDCDGVPIRP</sequence>
<dbReference type="HOGENOM" id="CLU_052689_1_0_1"/>
<keyword evidence="2" id="KW-1185">Reference proteome</keyword>
<organism evidence="1 2">
    <name type="scientific">Jaapia argillacea MUCL 33604</name>
    <dbReference type="NCBI Taxonomy" id="933084"/>
    <lineage>
        <taxon>Eukaryota</taxon>
        <taxon>Fungi</taxon>
        <taxon>Dikarya</taxon>
        <taxon>Basidiomycota</taxon>
        <taxon>Agaricomycotina</taxon>
        <taxon>Agaricomycetes</taxon>
        <taxon>Agaricomycetidae</taxon>
        <taxon>Jaapiales</taxon>
        <taxon>Jaapiaceae</taxon>
        <taxon>Jaapia</taxon>
    </lineage>
</organism>
<dbReference type="OrthoDB" id="3256525at2759"/>
<gene>
    <name evidence="1" type="ORF">JAAARDRAFT_34617</name>
</gene>
<evidence type="ECO:0008006" key="3">
    <source>
        <dbReference type="Google" id="ProtNLM"/>
    </source>
</evidence>
<evidence type="ECO:0000313" key="2">
    <source>
        <dbReference type="Proteomes" id="UP000027265"/>
    </source>
</evidence>
<dbReference type="Proteomes" id="UP000027265">
    <property type="component" value="Unassembled WGS sequence"/>
</dbReference>
<reference evidence="2" key="1">
    <citation type="journal article" date="2014" name="Proc. Natl. Acad. Sci. U.S.A.">
        <title>Extensive sampling of basidiomycete genomes demonstrates inadequacy of the white-rot/brown-rot paradigm for wood decay fungi.</title>
        <authorList>
            <person name="Riley R."/>
            <person name="Salamov A.A."/>
            <person name="Brown D.W."/>
            <person name="Nagy L.G."/>
            <person name="Floudas D."/>
            <person name="Held B.W."/>
            <person name="Levasseur A."/>
            <person name="Lombard V."/>
            <person name="Morin E."/>
            <person name="Otillar R."/>
            <person name="Lindquist E.A."/>
            <person name="Sun H."/>
            <person name="LaButti K.M."/>
            <person name="Schmutz J."/>
            <person name="Jabbour D."/>
            <person name="Luo H."/>
            <person name="Baker S.E."/>
            <person name="Pisabarro A.G."/>
            <person name="Walton J.D."/>
            <person name="Blanchette R.A."/>
            <person name="Henrissat B."/>
            <person name="Martin F."/>
            <person name="Cullen D."/>
            <person name="Hibbett D.S."/>
            <person name="Grigoriev I.V."/>
        </authorList>
    </citation>
    <scope>NUCLEOTIDE SEQUENCE [LARGE SCALE GENOMIC DNA]</scope>
    <source>
        <strain evidence="2">MUCL 33604</strain>
    </source>
</reference>